<name>A0A6N8JEV6_9BACT</name>
<dbReference type="OrthoDB" id="609074at2"/>
<organism evidence="3 4">
    <name type="scientific">Chitinophaga oryziterrae</name>
    <dbReference type="NCBI Taxonomy" id="1031224"/>
    <lineage>
        <taxon>Bacteria</taxon>
        <taxon>Pseudomonadati</taxon>
        <taxon>Bacteroidota</taxon>
        <taxon>Chitinophagia</taxon>
        <taxon>Chitinophagales</taxon>
        <taxon>Chitinophagaceae</taxon>
        <taxon>Chitinophaga</taxon>
    </lineage>
</organism>
<comment type="caution">
    <text evidence="3">The sequence shown here is derived from an EMBL/GenBank/DDBJ whole genome shotgun (WGS) entry which is preliminary data.</text>
</comment>
<dbReference type="RefSeq" id="WP_157302216.1">
    <property type="nucleotide sequence ID" value="NZ_BAAAZB010000021.1"/>
</dbReference>
<evidence type="ECO:0000256" key="1">
    <source>
        <dbReference type="SAM" id="SignalP"/>
    </source>
</evidence>
<gene>
    <name evidence="3" type="ORF">GO495_23095</name>
</gene>
<feature type="signal peptide" evidence="1">
    <location>
        <begin position="1"/>
        <end position="25"/>
    </location>
</feature>
<dbReference type="Gene3D" id="2.180.10.10">
    <property type="entry name" value="RHS repeat-associated core"/>
    <property type="match status" value="2"/>
</dbReference>
<dbReference type="InterPro" id="IPR022385">
    <property type="entry name" value="Rhs_assc_core"/>
</dbReference>
<keyword evidence="4" id="KW-1185">Reference proteome</keyword>
<evidence type="ECO:0000313" key="3">
    <source>
        <dbReference type="EMBL" id="MVT43504.1"/>
    </source>
</evidence>
<dbReference type="Proteomes" id="UP000468388">
    <property type="component" value="Unassembled WGS sequence"/>
</dbReference>
<evidence type="ECO:0000313" key="4">
    <source>
        <dbReference type="Proteomes" id="UP000468388"/>
    </source>
</evidence>
<protein>
    <recommendedName>
        <fullName evidence="2">DUF6443 domain-containing protein</fullName>
    </recommendedName>
</protein>
<dbReference type="Pfam" id="PF20041">
    <property type="entry name" value="DUF6443"/>
    <property type="match status" value="1"/>
</dbReference>
<dbReference type="InterPro" id="IPR045619">
    <property type="entry name" value="DUF6443"/>
</dbReference>
<evidence type="ECO:0000259" key="2">
    <source>
        <dbReference type="Pfam" id="PF20041"/>
    </source>
</evidence>
<sequence length="1808" mass="201249">MKSFYKYTGYLLLLLLLFPSIKTHAQCVTDFPVTVGTVSSYEFNGSSIATNITWSVSGIGSIIGDKNKSDCDVQWNQIGTGTISVQWYESGQQMNQCWTRSVVAEMLGGTITSSVTSFPLNQVFSYTVLTSTAGASGGIGQDYRVPYTYQWWESTDGNNWTKVIGAVGINCSGSMLFDKTMYFRRNVFDGYNFAFSNVITITLANDLKGGIISAAQKILPGATPAKLVNTTSPAGGNGAFAYQWESTTDEDTWTAISGATAADYQSAGLSKTTWFRRKVTSSGQTVNTNTVQILVKSAITTNIPDGSLPQSTQTKVSPPNYSTLNTSLLNTITSYNILKPGVTAASQITSLTSQRDIRTTTEYIDGLRRVLETVQQNTGATSQDAVAISQFDQYGRQTIQHLPYLATTNTTNKGTFRTDINTAQPAFFNTITQNKEDFFYQQMLPEAAPIARSSRSMEAGKSYGGNNVGDRQSERTNTAADHVRLWRIGNAITDYPVSNVEYDANTLTVTVTTDSDGFNTYQYLDNDGKVVMTARQGPTPLYTDELRTYFVYDDFGNIRYVIPPLATKDWWSKTVWDFGSTDVTKAALKALAFKYYYDAKGRIINMEKAGIDNTYSFVYDNRNRLVLVQDATLKGRNKGEWYLYLYDNMDRQTMTALYTNTTATRESLQTSMDQAPATGIVSVSTPLTADLLVYNNEHTPTYVAGNSITLMPGFDTDAGEETTLSINTTNNIVTENLTVSNPLPGLTGYTPLVLYYYDDYTWDGAQSFDKNYTLNAGSNPYAQTVSTPSQNIYGKLTGYKKIISGTNNWIKGTLYYDEKGRTVQQLETNLKGGTDATTNQYDFQGNLLSTFSRITNPQSTTDPVIYVQERMEYDGNGNMLQQYHSISTSLTPTSKLIHEMTYDDLNRVKTMKIGPSLETLTFDYDLYDRVTGVNTAYANDKSAGNYFGMQLFYNSGFSGKKLDGNLSGTIWRRKGNADVAHAYGYTYDAHNRLVKADYSQKASNWTNSDEDYTVAVSQYDENGNLVKMKQEGMLAGKAKATIDDLTYEYLASSNRLNGVTDPQGDKQVGDFKNYSGRAAGSIDYTYDTEGNITGDKNRGITFTYDYLLGKPQKITFNANANKYITYTNDITGNLLERTVKNESTTNTYTYINGAMYKDNVLQYVLFDDGRVRKTANNTFVYDYFLTDQLDNTRTVITEETNIYGYKATHEDNPNPVPPVPERQLFSFPTQVDDIPAGNKFYDYNSTTNRKFIKLNYNDPNRRVGTGKVLKVMAGDHVDMGVLSYYAANSDANNTVNQPVTDILNQLVNLLLGPASVVGNGKGNLLQGANGAILNQQDFNTFIQQNQNNNPPSTTPKAYLNYALFDDNFMMVTGGTLRVNTPGDVVPLVTQLDISKNGFLYVYVSNESNSDVYFDDLTIKHTTGHLLQEDSYYPFGLEIQALSSAALNRPQHNYLFNGMEKINDLDLQLYQAFYRTFDPQTGRWVQIDPKSEQFNSISGYANNFNNPVNFTDPYGDAPLGTDPPWWMQFFQGFGTNGNSPIMLSTFNVVATNAVRASAADQVMTFVTNDYYDIERKKQLYAQMYWKKRMEAYAAAKQAQQRKFFAVVQQINKINNIQPPTNVNIGTISEYVPDWKDKWSESDNFFAEATYEPVDNGWVLSQSLLPFLSMNGVTHINGEIANNNDKVGSLVGTTTTVLSDHVGGLVFKGLAVPLIGRLGAAAERRGLWKLTEEGAIAVKTHGRFGKFYKSASDGLWWSVDNAEHGGSKFKVFKETAKGLEWIADADEYGDFIIGKHKGETGKLIEWSKLR</sequence>
<feature type="chain" id="PRO_5026753312" description="DUF6443 domain-containing protein" evidence="1">
    <location>
        <begin position="26"/>
        <end position="1808"/>
    </location>
</feature>
<dbReference type="EMBL" id="WRXO01000008">
    <property type="protein sequence ID" value="MVT43504.1"/>
    <property type="molecule type" value="Genomic_DNA"/>
</dbReference>
<feature type="domain" description="DUF6443" evidence="2">
    <location>
        <begin position="347"/>
        <end position="470"/>
    </location>
</feature>
<accession>A0A6N8JEV6</accession>
<proteinExistence type="predicted"/>
<reference evidence="3 4" key="1">
    <citation type="submission" date="2019-12" db="EMBL/GenBank/DDBJ databases">
        <title>The draft genomic sequence of strain Chitinophaga oryziterrae JCM 16595.</title>
        <authorList>
            <person name="Zhang X."/>
        </authorList>
    </citation>
    <scope>NUCLEOTIDE SEQUENCE [LARGE SCALE GENOMIC DNA]</scope>
    <source>
        <strain evidence="3 4">JCM 16595</strain>
    </source>
</reference>
<keyword evidence="1" id="KW-0732">Signal</keyword>
<dbReference type="NCBIfam" id="TIGR03696">
    <property type="entry name" value="Rhs_assc_core"/>
    <property type="match status" value="1"/>
</dbReference>
<dbReference type="Gene3D" id="2.60.40.2700">
    <property type="match status" value="1"/>
</dbReference>